<evidence type="ECO:0000259" key="7">
    <source>
        <dbReference type="PROSITE" id="PS50850"/>
    </source>
</evidence>
<reference evidence="9" key="1">
    <citation type="journal article" date="2019" name="Int. J. Syst. Evol. Microbiol.">
        <title>The Global Catalogue of Microorganisms (GCM) 10K type strain sequencing project: providing services to taxonomists for standard genome sequencing and annotation.</title>
        <authorList>
            <consortium name="The Broad Institute Genomics Platform"/>
            <consortium name="The Broad Institute Genome Sequencing Center for Infectious Disease"/>
            <person name="Wu L."/>
            <person name="Ma J."/>
        </authorList>
    </citation>
    <scope>NUCLEOTIDE SEQUENCE [LARGE SCALE GENOMIC DNA]</scope>
    <source>
        <strain evidence="9">NBRC 110107</strain>
    </source>
</reference>
<evidence type="ECO:0000256" key="5">
    <source>
        <dbReference type="ARBA" id="ARBA00023136"/>
    </source>
</evidence>
<sequence length="417" mass="43595">MTSAALPQPPSRSALFVLFGVVFINLVGFGIVIPLLPFYGQTLDAPPWQVALMFSAYSLGQFVAEPFWGRLSDRIGRKPVLMITILCNAAGYLALAFVPNIWLAIVVRLFTGMGAGNVSTAQGYVADVTPPELRAGRMGLIGAAFGLGFIFGPAIGGLLTRPDLGALGYQLPIFTASGLCVLAAIGVAVLLKESRVKADPAVARPAFLGGVHDAVSNPVVSRVLLVTLIYMAGFSGMESTFGFWTEARYGWTAREVGLCFMAVGIVSVICQGFLAGRLARRFGEARVLAVGCLVFGAGLVGQVVASRLLPDSDWLVPVIMAAGAFGMAVTMPNISALISRSVDADRQGAMLGLNMASSSIARIFGPMIAGAIFSQIGHDWPFLIGAALTIPAAVMAINAGRAFRKRQAATAVPVAAE</sequence>
<evidence type="ECO:0000313" key="8">
    <source>
        <dbReference type="EMBL" id="GLS00809.1"/>
    </source>
</evidence>
<feature type="transmembrane region" description="Helical" evidence="6">
    <location>
        <begin position="314"/>
        <end position="339"/>
    </location>
</feature>
<accession>A0ABQ6BGK9</accession>
<dbReference type="SUPFAM" id="SSF103473">
    <property type="entry name" value="MFS general substrate transporter"/>
    <property type="match status" value="1"/>
</dbReference>
<dbReference type="Pfam" id="PF07690">
    <property type="entry name" value="MFS_1"/>
    <property type="match status" value="1"/>
</dbReference>
<dbReference type="PRINTS" id="PR01035">
    <property type="entry name" value="TCRTETA"/>
</dbReference>
<dbReference type="Proteomes" id="UP001156921">
    <property type="component" value="Unassembled WGS sequence"/>
</dbReference>
<feature type="transmembrane region" description="Helical" evidence="6">
    <location>
        <begin position="80"/>
        <end position="99"/>
    </location>
</feature>
<dbReference type="PANTHER" id="PTHR23504">
    <property type="entry name" value="MAJOR FACILITATOR SUPERFAMILY DOMAIN-CONTAINING PROTEIN 10"/>
    <property type="match status" value="1"/>
</dbReference>
<evidence type="ECO:0000256" key="6">
    <source>
        <dbReference type="SAM" id="Phobius"/>
    </source>
</evidence>
<feature type="transmembrane region" description="Helical" evidence="6">
    <location>
        <begin position="48"/>
        <end position="68"/>
    </location>
</feature>
<evidence type="ECO:0000256" key="3">
    <source>
        <dbReference type="ARBA" id="ARBA00022692"/>
    </source>
</evidence>
<keyword evidence="3 6" id="KW-0812">Transmembrane</keyword>
<keyword evidence="4 6" id="KW-1133">Transmembrane helix</keyword>
<proteinExistence type="predicted"/>
<comment type="subcellular location">
    <subcellularLocation>
        <location evidence="1">Membrane</location>
        <topology evidence="1">Multi-pass membrane protein</topology>
    </subcellularLocation>
</comment>
<comment type="caution">
    <text evidence="8">The sequence shown here is derived from an EMBL/GenBank/DDBJ whole genome shotgun (WGS) entry which is preliminary data.</text>
</comment>
<keyword evidence="9" id="KW-1185">Reference proteome</keyword>
<evidence type="ECO:0000256" key="2">
    <source>
        <dbReference type="ARBA" id="ARBA00022448"/>
    </source>
</evidence>
<dbReference type="InterPro" id="IPR001958">
    <property type="entry name" value="Tet-R_TetA/multi-R_MdtG-like"/>
</dbReference>
<evidence type="ECO:0000256" key="4">
    <source>
        <dbReference type="ARBA" id="ARBA00022989"/>
    </source>
</evidence>
<gene>
    <name evidence="8" type="ORF">GCM10007859_08180</name>
</gene>
<dbReference type="PROSITE" id="PS50850">
    <property type="entry name" value="MFS"/>
    <property type="match status" value="1"/>
</dbReference>
<feature type="transmembrane region" description="Helical" evidence="6">
    <location>
        <begin position="380"/>
        <end position="399"/>
    </location>
</feature>
<feature type="transmembrane region" description="Helical" evidence="6">
    <location>
        <begin position="256"/>
        <end position="275"/>
    </location>
</feature>
<keyword evidence="5 6" id="KW-0472">Membrane</keyword>
<feature type="transmembrane region" description="Helical" evidence="6">
    <location>
        <begin position="171"/>
        <end position="191"/>
    </location>
</feature>
<feature type="transmembrane region" description="Helical" evidence="6">
    <location>
        <begin position="12"/>
        <end position="36"/>
    </location>
</feature>
<dbReference type="EMBL" id="BSOY01000011">
    <property type="protein sequence ID" value="GLS00809.1"/>
    <property type="molecule type" value="Genomic_DNA"/>
</dbReference>
<organism evidence="8 9">
    <name type="scientific">Brevundimonas denitrificans</name>
    <dbReference type="NCBI Taxonomy" id="1443434"/>
    <lineage>
        <taxon>Bacteria</taxon>
        <taxon>Pseudomonadati</taxon>
        <taxon>Pseudomonadota</taxon>
        <taxon>Alphaproteobacteria</taxon>
        <taxon>Caulobacterales</taxon>
        <taxon>Caulobacteraceae</taxon>
        <taxon>Brevundimonas</taxon>
    </lineage>
</organism>
<protein>
    <submittedName>
        <fullName evidence="8">Tetracycline resistance MFS efflux pump</fullName>
    </submittedName>
</protein>
<dbReference type="InterPro" id="IPR011701">
    <property type="entry name" value="MFS"/>
</dbReference>
<dbReference type="PANTHER" id="PTHR23504:SF15">
    <property type="entry name" value="MAJOR FACILITATOR SUPERFAMILY (MFS) PROFILE DOMAIN-CONTAINING PROTEIN"/>
    <property type="match status" value="1"/>
</dbReference>
<feature type="transmembrane region" description="Helical" evidence="6">
    <location>
        <begin position="287"/>
        <end position="308"/>
    </location>
</feature>
<feature type="transmembrane region" description="Helical" evidence="6">
    <location>
        <begin position="351"/>
        <end position="374"/>
    </location>
</feature>
<feature type="domain" description="Major facilitator superfamily (MFS) profile" evidence="7">
    <location>
        <begin position="14"/>
        <end position="404"/>
    </location>
</feature>
<name>A0ABQ6BGK9_9CAUL</name>
<dbReference type="Gene3D" id="1.20.1250.20">
    <property type="entry name" value="MFS general substrate transporter like domains"/>
    <property type="match status" value="1"/>
</dbReference>
<keyword evidence="2" id="KW-0813">Transport</keyword>
<evidence type="ECO:0000256" key="1">
    <source>
        <dbReference type="ARBA" id="ARBA00004141"/>
    </source>
</evidence>
<dbReference type="InterPro" id="IPR036259">
    <property type="entry name" value="MFS_trans_sf"/>
</dbReference>
<evidence type="ECO:0000313" key="9">
    <source>
        <dbReference type="Proteomes" id="UP001156921"/>
    </source>
</evidence>
<dbReference type="RefSeq" id="WP_284221441.1">
    <property type="nucleotide sequence ID" value="NZ_BSOY01000011.1"/>
</dbReference>
<dbReference type="CDD" id="cd17330">
    <property type="entry name" value="MFS_SLC46_TetA_like"/>
    <property type="match status" value="1"/>
</dbReference>
<feature type="transmembrane region" description="Helical" evidence="6">
    <location>
        <begin position="138"/>
        <end position="159"/>
    </location>
</feature>
<dbReference type="InterPro" id="IPR020846">
    <property type="entry name" value="MFS_dom"/>
</dbReference>